<dbReference type="Proteomes" id="UP000095286">
    <property type="component" value="Unplaced"/>
</dbReference>
<name>A0AC35TTV2_9BILA</name>
<dbReference type="WBParaSite" id="RSKR_0000423500.1">
    <property type="protein sequence ID" value="RSKR_0000423500.1"/>
    <property type="gene ID" value="RSKR_0000423500"/>
</dbReference>
<evidence type="ECO:0000313" key="1">
    <source>
        <dbReference type="Proteomes" id="UP000095286"/>
    </source>
</evidence>
<evidence type="ECO:0000313" key="2">
    <source>
        <dbReference type="WBParaSite" id="RSKR_0000423500.1"/>
    </source>
</evidence>
<protein>
    <submittedName>
        <fullName evidence="2">Tetraspanin</fullName>
    </submittedName>
</protein>
<sequence length="230" mass="25392">MGSDSSCCNCCSRVFMIILNILMLLVGLAIIGLTLWVRLDDNFEYGIRGNILNISSAQNTQEMINNKREMTNAITIVFWVLIGYGVVDFVLALIGFIGAGTKNSCCLWFNNIILLLFIALEIAVIVYVVVNRDTYEEVSKRYARLSVQTNSNDYNVIRTRYNCCGSDQSYVGCNQGIKTCTDAVWERLNITIIIGLIVIGIQVIGQSILTMFSCISACTGGYSTLNNAPA</sequence>
<accession>A0AC35TTV2</accession>
<organism evidence="1 2">
    <name type="scientific">Rhabditophanes sp. KR3021</name>
    <dbReference type="NCBI Taxonomy" id="114890"/>
    <lineage>
        <taxon>Eukaryota</taxon>
        <taxon>Metazoa</taxon>
        <taxon>Ecdysozoa</taxon>
        <taxon>Nematoda</taxon>
        <taxon>Chromadorea</taxon>
        <taxon>Rhabditida</taxon>
        <taxon>Tylenchina</taxon>
        <taxon>Panagrolaimomorpha</taxon>
        <taxon>Strongyloidoidea</taxon>
        <taxon>Alloionematidae</taxon>
        <taxon>Rhabditophanes</taxon>
    </lineage>
</organism>
<reference evidence="2" key="1">
    <citation type="submission" date="2016-11" db="UniProtKB">
        <authorList>
            <consortium name="WormBaseParasite"/>
        </authorList>
    </citation>
    <scope>IDENTIFICATION</scope>
    <source>
        <strain evidence="2">KR3021</strain>
    </source>
</reference>
<proteinExistence type="predicted"/>